<accession>A0AAV4NLR8</accession>
<evidence type="ECO:0000313" key="1">
    <source>
        <dbReference type="EMBL" id="GIX85711.1"/>
    </source>
</evidence>
<dbReference type="PANTHER" id="PTHR24192">
    <property type="entry name" value="ANKYRIN REPEAT DOMAIN 40"/>
    <property type="match status" value="1"/>
</dbReference>
<keyword evidence="2" id="KW-1185">Reference proteome</keyword>
<evidence type="ECO:0000313" key="2">
    <source>
        <dbReference type="Proteomes" id="UP001054945"/>
    </source>
</evidence>
<dbReference type="AlphaFoldDB" id="A0AAV4NLR8"/>
<dbReference type="Proteomes" id="UP001054945">
    <property type="component" value="Unassembled WGS sequence"/>
</dbReference>
<gene>
    <name evidence="1" type="primary">Ankrd40</name>
    <name evidence="1" type="ORF">CEXT_814121</name>
</gene>
<organism evidence="1 2">
    <name type="scientific">Caerostris extrusa</name>
    <name type="common">Bark spider</name>
    <name type="synonym">Caerostris bankana</name>
    <dbReference type="NCBI Taxonomy" id="172846"/>
    <lineage>
        <taxon>Eukaryota</taxon>
        <taxon>Metazoa</taxon>
        <taxon>Ecdysozoa</taxon>
        <taxon>Arthropoda</taxon>
        <taxon>Chelicerata</taxon>
        <taxon>Arachnida</taxon>
        <taxon>Araneae</taxon>
        <taxon>Araneomorphae</taxon>
        <taxon>Entelegynae</taxon>
        <taxon>Araneoidea</taxon>
        <taxon>Araneidae</taxon>
        <taxon>Caerostris</taxon>
    </lineage>
</organism>
<reference evidence="1 2" key="1">
    <citation type="submission" date="2021-06" db="EMBL/GenBank/DDBJ databases">
        <title>Caerostris extrusa draft genome.</title>
        <authorList>
            <person name="Kono N."/>
            <person name="Arakawa K."/>
        </authorList>
    </citation>
    <scope>NUCLEOTIDE SEQUENCE [LARGE SCALE GENOMIC DNA]</scope>
</reference>
<name>A0AAV4NLR8_CAEEX</name>
<sequence>MSVILDRNVQSNYLLSTEEKIVLKARIAESLDPDFIEIEVPLKDLTYENVCRICCEELEVSPKHVLKLRKAS</sequence>
<dbReference type="InterPro" id="IPR039195">
    <property type="entry name" value="ANKRD40"/>
</dbReference>
<dbReference type="PANTHER" id="PTHR24192:SF3">
    <property type="entry name" value="ANKYRIN REPEAT DOMAIN 40"/>
    <property type="match status" value="1"/>
</dbReference>
<proteinExistence type="predicted"/>
<dbReference type="EMBL" id="BPLR01021087">
    <property type="protein sequence ID" value="GIX85711.1"/>
    <property type="molecule type" value="Genomic_DNA"/>
</dbReference>
<protein>
    <submittedName>
        <fullName evidence="1">Ankyrin repeat domain-containing protein 40</fullName>
    </submittedName>
</protein>
<comment type="caution">
    <text evidence="1">The sequence shown here is derived from an EMBL/GenBank/DDBJ whole genome shotgun (WGS) entry which is preliminary data.</text>
</comment>